<dbReference type="AlphaFoldDB" id="A0A0G1TYJ2"/>
<feature type="domain" description="Glycosyl transferase family 1" evidence="1">
    <location>
        <begin position="205"/>
        <end position="359"/>
    </location>
</feature>
<sequence length="389" mass="44274">MNIALVHDYLREYGGAERVVEALHEMWPEAPLYTSFVDWPSLAKAPAGKVELFKSMDIRTSWVEHVWLVKKLISPLRFLAPMIWGSFNLSGYDVVISSSGWFMCRGVSIKKPAVHISYIHHPPRNLYGYATGSDWQKYPIVRIYGAIVNFFLRHYDFETAQAVDYFVANSKETARRVKKFYRRESTVIYPPVEISKGLALKTRPQGKALRKQDYFLSVGRLTWAKRIDLAIEACNKLKLPLKIVGTGKEEEYLRSIAGPTVEFLGSVSDEELSRLYLGAKALIFCALDEDFGMVPVEAMAAGVPVIALAQGGVVETVVDGETGVLFREPTVECLVEGIKRWEDSKTGRWEQNCRKQAQKFSKERFKKELKAFVEHHLDDIRHTTYNKGI</sequence>
<keyword evidence="3" id="KW-0808">Transferase</keyword>
<dbReference type="Pfam" id="PF00534">
    <property type="entry name" value="Glycos_transf_1"/>
    <property type="match status" value="1"/>
</dbReference>
<reference evidence="3 4" key="1">
    <citation type="journal article" date="2015" name="Nature">
        <title>rRNA introns, odd ribosomes, and small enigmatic genomes across a large radiation of phyla.</title>
        <authorList>
            <person name="Brown C.T."/>
            <person name="Hug L.A."/>
            <person name="Thomas B.C."/>
            <person name="Sharon I."/>
            <person name="Castelle C.J."/>
            <person name="Singh A."/>
            <person name="Wilkins M.J."/>
            <person name="Williams K.H."/>
            <person name="Banfield J.F."/>
        </authorList>
    </citation>
    <scope>NUCLEOTIDE SEQUENCE [LARGE SCALE GENOMIC DNA]</scope>
</reference>
<evidence type="ECO:0000313" key="3">
    <source>
        <dbReference type="EMBL" id="KKU86834.1"/>
    </source>
</evidence>
<dbReference type="InterPro" id="IPR001296">
    <property type="entry name" value="Glyco_trans_1"/>
</dbReference>
<evidence type="ECO:0000259" key="2">
    <source>
        <dbReference type="Pfam" id="PF13439"/>
    </source>
</evidence>
<dbReference type="PATRIC" id="fig|1618445.3.peg.1049"/>
<evidence type="ECO:0000259" key="1">
    <source>
        <dbReference type="Pfam" id="PF00534"/>
    </source>
</evidence>
<feature type="domain" description="Glycosyltransferase subfamily 4-like N-terminal" evidence="2">
    <location>
        <begin position="13"/>
        <end position="195"/>
    </location>
</feature>
<dbReference type="PANTHER" id="PTHR45947">
    <property type="entry name" value="SULFOQUINOVOSYL TRANSFERASE SQD2"/>
    <property type="match status" value="1"/>
</dbReference>
<dbReference type="SUPFAM" id="SSF53756">
    <property type="entry name" value="UDP-Glycosyltransferase/glycogen phosphorylase"/>
    <property type="match status" value="1"/>
</dbReference>
<dbReference type="InterPro" id="IPR050194">
    <property type="entry name" value="Glycosyltransferase_grp1"/>
</dbReference>
<dbReference type="EMBL" id="LCOY01000047">
    <property type="protein sequence ID" value="KKU86834.1"/>
    <property type="molecule type" value="Genomic_DNA"/>
</dbReference>
<protein>
    <submittedName>
        <fullName evidence="3">Glycosyltransferase</fullName>
    </submittedName>
</protein>
<dbReference type="Proteomes" id="UP000034739">
    <property type="component" value="Unassembled WGS sequence"/>
</dbReference>
<dbReference type="Gene3D" id="3.40.50.2000">
    <property type="entry name" value="Glycogen Phosphorylase B"/>
    <property type="match status" value="2"/>
</dbReference>
<name>A0A0G1TYJ2_9BACT</name>
<dbReference type="PANTHER" id="PTHR45947:SF3">
    <property type="entry name" value="SULFOQUINOVOSYL TRANSFERASE SQD2"/>
    <property type="match status" value="1"/>
</dbReference>
<comment type="caution">
    <text evidence="3">The sequence shown here is derived from an EMBL/GenBank/DDBJ whole genome shotgun (WGS) entry which is preliminary data.</text>
</comment>
<organism evidence="3 4">
    <name type="scientific">Candidatus Gottesmanbacteria bacterium GW2011_GWA2_47_9</name>
    <dbReference type="NCBI Taxonomy" id="1618445"/>
    <lineage>
        <taxon>Bacteria</taxon>
        <taxon>Candidatus Gottesmaniibacteriota</taxon>
    </lineage>
</organism>
<gene>
    <name evidence="3" type="ORF">UY16_C0047G0006</name>
</gene>
<proteinExistence type="predicted"/>
<dbReference type="GO" id="GO:0016757">
    <property type="term" value="F:glycosyltransferase activity"/>
    <property type="evidence" value="ECO:0007669"/>
    <property type="project" value="InterPro"/>
</dbReference>
<evidence type="ECO:0000313" key="4">
    <source>
        <dbReference type="Proteomes" id="UP000034739"/>
    </source>
</evidence>
<dbReference type="Pfam" id="PF13439">
    <property type="entry name" value="Glyco_transf_4"/>
    <property type="match status" value="1"/>
</dbReference>
<accession>A0A0G1TYJ2</accession>
<dbReference type="InterPro" id="IPR028098">
    <property type="entry name" value="Glyco_trans_4-like_N"/>
</dbReference>